<organism evidence="1 2">
    <name type="scientific">Flavobacterium oreochromis</name>
    <dbReference type="NCBI Taxonomy" id="2906078"/>
    <lineage>
        <taxon>Bacteria</taxon>
        <taxon>Pseudomonadati</taxon>
        <taxon>Bacteroidota</taxon>
        <taxon>Flavobacteriia</taxon>
        <taxon>Flavobacteriales</taxon>
        <taxon>Flavobacteriaceae</taxon>
        <taxon>Flavobacterium</taxon>
    </lineage>
</organism>
<accession>A0ABW8PEU0</accession>
<reference evidence="1 2" key="1">
    <citation type="submission" date="2024-02" db="EMBL/GenBank/DDBJ databases">
        <title>Comparative Genomic Analysis of Flavobacterium Species Causing Columnaris Disease of Freshwater Fish in Thailand: Insights into Virulence and Resistance Mechanisms.</title>
        <authorList>
            <person name="Nguyen D."/>
            <person name="Chokmangmeepisarn P."/>
            <person name="Khianchaikhan K."/>
            <person name="Morishita M."/>
            <person name="Bunnoy A."/>
            <person name="Rodkhum C."/>
        </authorList>
    </citation>
    <scope>NUCLEOTIDE SEQUENCE [LARGE SCALE GENOMIC DNA]</scope>
    <source>
        <strain evidence="1 2">CNRT2201</strain>
    </source>
</reference>
<keyword evidence="2" id="KW-1185">Reference proteome</keyword>
<dbReference type="Proteomes" id="UP001621706">
    <property type="component" value="Unassembled WGS sequence"/>
</dbReference>
<comment type="caution">
    <text evidence="1">The sequence shown here is derived from an EMBL/GenBank/DDBJ whole genome shotgun (WGS) entry which is preliminary data.</text>
</comment>
<protein>
    <submittedName>
        <fullName evidence="1">Uncharacterized protein</fullName>
    </submittedName>
</protein>
<gene>
    <name evidence="1" type="ORF">V3I07_14970</name>
</gene>
<evidence type="ECO:0000313" key="1">
    <source>
        <dbReference type="EMBL" id="MFK7002179.1"/>
    </source>
</evidence>
<proteinExistence type="predicted"/>
<name>A0ABW8PEU0_9FLAO</name>
<sequence>MKYLKNIILLFVFLNSFYGIAQCETVKSLFENDLYASKELRDYASKADDPDKVFDAWHLLLEEKSLEKTNAKVLKEVEDNYQAIKNAGGYSKWKNMQGAGNLNFSSLIKTNLGKLGVSDDIAKYILAPNSKGGAYVLQGVSVEAKEVALADEIFTLTNQRSIFPKNNLQGIEGFLEDGTAFTMKELESNFNSFATRINEMSSKIKVDPNFQWINAEGYLKIPFNNFTKTDGTIQAVTKQYVEQQFNAAIRRNAFAIKNDGTVKDITVFLQDGSNFKLDLTKLKP</sequence>
<dbReference type="EMBL" id="JAZGZP010000041">
    <property type="protein sequence ID" value="MFK7002179.1"/>
    <property type="molecule type" value="Genomic_DNA"/>
</dbReference>
<dbReference type="RefSeq" id="WP_103715677.1">
    <property type="nucleotide sequence ID" value="NZ_JAZGZP010000041.1"/>
</dbReference>
<evidence type="ECO:0000313" key="2">
    <source>
        <dbReference type="Proteomes" id="UP001621706"/>
    </source>
</evidence>